<keyword evidence="2" id="KW-1185">Reference proteome</keyword>
<sequence>MSCQLESRRNPSRLTGDLTTRASSISASSLIRFPRVSIKTIHAFIHTFPIIYISRPSGTTTTLLFILHQRVIMFYTRHSAAADHGLYFSQCQRQMNRQPAAVHASCRPSL</sequence>
<dbReference type="EMBL" id="JAUZQC010000025">
    <property type="protein sequence ID" value="KAK5848092.1"/>
    <property type="molecule type" value="Genomic_DNA"/>
</dbReference>
<organism evidence="1 2">
    <name type="scientific">Eleginops maclovinus</name>
    <name type="common">Patagonian blennie</name>
    <name type="synonym">Eleginus maclovinus</name>
    <dbReference type="NCBI Taxonomy" id="56733"/>
    <lineage>
        <taxon>Eukaryota</taxon>
        <taxon>Metazoa</taxon>
        <taxon>Chordata</taxon>
        <taxon>Craniata</taxon>
        <taxon>Vertebrata</taxon>
        <taxon>Euteleostomi</taxon>
        <taxon>Actinopterygii</taxon>
        <taxon>Neopterygii</taxon>
        <taxon>Teleostei</taxon>
        <taxon>Neoteleostei</taxon>
        <taxon>Acanthomorphata</taxon>
        <taxon>Eupercaria</taxon>
        <taxon>Perciformes</taxon>
        <taxon>Notothenioidei</taxon>
        <taxon>Eleginopidae</taxon>
        <taxon>Eleginops</taxon>
    </lineage>
</organism>
<dbReference type="Proteomes" id="UP001346869">
    <property type="component" value="Unassembled WGS sequence"/>
</dbReference>
<reference evidence="1 2" key="2">
    <citation type="journal article" date="2023" name="Mol. Biol. Evol.">
        <title>Genomics of Secondarily Temperate Adaptation in the Only Non-Antarctic Icefish.</title>
        <authorList>
            <person name="Rivera-Colon A.G."/>
            <person name="Rayamajhi N."/>
            <person name="Minhas B.F."/>
            <person name="Madrigal G."/>
            <person name="Bilyk K.T."/>
            <person name="Yoon V."/>
            <person name="Hune M."/>
            <person name="Gregory S."/>
            <person name="Cheng C.H.C."/>
            <person name="Catchen J.M."/>
        </authorList>
    </citation>
    <scope>NUCLEOTIDE SEQUENCE [LARGE SCALE GENOMIC DNA]</scope>
    <source>
        <strain evidence="1">JMC-PN-2008</strain>
    </source>
</reference>
<name>A0AAN7WS40_ELEMC</name>
<dbReference type="AlphaFoldDB" id="A0AAN7WS40"/>
<comment type="caution">
    <text evidence="1">The sequence shown here is derived from an EMBL/GenBank/DDBJ whole genome shotgun (WGS) entry which is preliminary data.</text>
</comment>
<reference evidence="1 2" key="1">
    <citation type="journal article" date="2023" name="Genes (Basel)">
        <title>Chromosome-Level Genome Assembly and Circadian Gene Repertoire of the Patagonia Blennie Eleginops maclovinus-The Closest Ancestral Proxy of Antarctic Cryonotothenioids.</title>
        <authorList>
            <person name="Cheng C.C."/>
            <person name="Rivera-Colon A.G."/>
            <person name="Minhas B.F."/>
            <person name="Wilson L."/>
            <person name="Rayamajhi N."/>
            <person name="Vargas-Chacoff L."/>
            <person name="Catchen J.M."/>
        </authorList>
    </citation>
    <scope>NUCLEOTIDE SEQUENCE [LARGE SCALE GENOMIC DNA]</scope>
    <source>
        <strain evidence="1">JMC-PN-2008</strain>
    </source>
</reference>
<protein>
    <submittedName>
        <fullName evidence="1">Uncharacterized protein</fullName>
    </submittedName>
</protein>
<accession>A0AAN7WS40</accession>
<proteinExistence type="predicted"/>
<evidence type="ECO:0000313" key="2">
    <source>
        <dbReference type="Proteomes" id="UP001346869"/>
    </source>
</evidence>
<evidence type="ECO:0000313" key="1">
    <source>
        <dbReference type="EMBL" id="KAK5848092.1"/>
    </source>
</evidence>
<gene>
    <name evidence="1" type="ORF">PBY51_005740</name>
</gene>